<evidence type="ECO:0000256" key="2">
    <source>
        <dbReference type="ARBA" id="ARBA00023163"/>
    </source>
</evidence>
<dbReference type="PANTHER" id="PTHR43952">
    <property type="entry name" value="MYB FAMILY TRANSCRIPTION FACTOR-RELATED"/>
    <property type="match status" value="1"/>
</dbReference>
<keyword evidence="5" id="KW-1185">Reference proteome</keyword>
<comment type="caution">
    <text evidence="4">The sequence shown here is derived from an EMBL/GenBank/DDBJ whole genome shotgun (WGS) entry which is preliminary data.</text>
</comment>
<dbReference type="InterPro" id="IPR044636">
    <property type="entry name" value="RADIALIS-like"/>
</dbReference>
<evidence type="ECO:0008006" key="6">
    <source>
        <dbReference type="Google" id="ProtNLM"/>
    </source>
</evidence>
<evidence type="ECO:0000313" key="4">
    <source>
        <dbReference type="EMBL" id="KAK8500893.1"/>
    </source>
</evidence>
<dbReference type="InterPro" id="IPR009057">
    <property type="entry name" value="Homeodomain-like_sf"/>
</dbReference>
<evidence type="ECO:0000256" key="3">
    <source>
        <dbReference type="ARBA" id="ARBA00023242"/>
    </source>
</evidence>
<dbReference type="Proteomes" id="UP001472677">
    <property type="component" value="Unassembled WGS sequence"/>
</dbReference>
<accession>A0ABR2B2Z3</accession>
<name>A0ABR2B2Z3_9ROSI</name>
<proteinExistence type="predicted"/>
<dbReference type="SUPFAM" id="SSF46689">
    <property type="entry name" value="Homeodomain-like"/>
    <property type="match status" value="1"/>
</dbReference>
<dbReference type="EMBL" id="JBBPBM010000200">
    <property type="protein sequence ID" value="KAK8500893.1"/>
    <property type="molecule type" value="Genomic_DNA"/>
</dbReference>
<keyword evidence="2" id="KW-0804">Transcription</keyword>
<sequence length="115" mass="13621">MTTFVFAFDLRCCPTKKIVENSWDKLFDDALVIFMEETSDRWQKITDKVLGKSTRQVKKHFDVLVHDVYEIDVDRIEIPNYADHSFVLTSICDFKNQILFTSKSKEHQVDSKRKK</sequence>
<keyword evidence="3" id="KW-0539">Nucleus</keyword>
<protein>
    <recommendedName>
        <fullName evidence="6">Myb-like domain-containing protein</fullName>
    </recommendedName>
</protein>
<dbReference type="Gene3D" id="1.10.10.60">
    <property type="entry name" value="Homeodomain-like"/>
    <property type="match status" value="1"/>
</dbReference>
<evidence type="ECO:0000313" key="5">
    <source>
        <dbReference type="Proteomes" id="UP001472677"/>
    </source>
</evidence>
<organism evidence="4 5">
    <name type="scientific">Hibiscus sabdariffa</name>
    <name type="common">roselle</name>
    <dbReference type="NCBI Taxonomy" id="183260"/>
    <lineage>
        <taxon>Eukaryota</taxon>
        <taxon>Viridiplantae</taxon>
        <taxon>Streptophyta</taxon>
        <taxon>Embryophyta</taxon>
        <taxon>Tracheophyta</taxon>
        <taxon>Spermatophyta</taxon>
        <taxon>Magnoliopsida</taxon>
        <taxon>eudicotyledons</taxon>
        <taxon>Gunneridae</taxon>
        <taxon>Pentapetalae</taxon>
        <taxon>rosids</taxon>
        <taxon>malvids</taxon>
        <taxon>Malvales</taxon>
        <taxon>Malvaceae</taxon>
        <taxon>Malvoideae</taxon>
        <taxon>Hibiscus</taxon>
    </lineage>
</organism>
<keyword evidence="1" id="KW-0805">Transcription regulation</keyword>
<gene>
    <name evidence="4" type="ORF">V6N12_009579</name>
</gene>
<evidence type="ECO:0000256" key="1">
    <source>
        <dbReference type="ARBA" id="ARBA00023015"/>
    </source>
</evidence>
<dbReference type="PANTHER" id="PTHR43952:SF75">
    <property type="entry name" value="PROTEIN RADIALIS-LIKE 6"/>
    <property type="match status" value="1"/>
</dbReference>
<reference evidence="4 5" key="1">
    <citation type="journal article" date="2024" name="G3 (Bethesda)">
        <title>Genome assembly of Hibiscus sabdariffa L. provides insights into metabolisms of medicinal natural products.</title>
        <authorList>
            <person name="Kim T."/>
        </authorList>
    </citation>
    <scope>NUCLEOTIDE SEQUENCE [LARGE SCALE GENOMIC DNA]</scope>
    <source>
        <strain evidence="4">TK-2024</strain>
        <tissue evidence="4">Old leaves</tissue>
    </source>
</reference>